<dbReference type="AlphaFoldDB" id="A0A0L8G730"/>
<dbReference type="OrthoDB" id="26203at2759"/>
<protein>
    <submittedName>
        <fullName evidence="1">Uncharacterized protein</fullName>
    </submittedName>
</protein>
<dbReference type="EMBL" id="KQ423471">
    <property type="protein sequence ID" value="KOF72846.1"/>
    <property type="molecule type" value="Genomic_DNA"/>
</dbReference>
<evidence type="ECO:0000313" key="1">
    <source>
        <dbReference type="EMBL" id="KOF72846.1"/>
    </source>
</evidence>
<reference evidence="1" key="1">
    <citation type="submission" date="2015-07" db="EMBL/GenBank/DDBJ databases">
        <title>MeaNS - Measles Nucleotide Surveillance Program.</title>
        <authorList>
            <person name="Tran T."/>
            <person name="Druce J."/>
        </authorList>
    </citation>
    <scope>NUCLEOTIDE SEQUENCE</scope>
    <source>
        <strain evidence="1">UCB-OBI-ISO-001</strain>
        <tissue evidence="1">Gonad</tissue>
    </source>
</reference>
<accession>A0A0L8G730</accession>
<sequence>MNDLYNRTDSQSVSQIDNIYWELIPEMYKNKLSTSCSFSTVSRPFPLRSEESNAAATYPQYLNQTLGYYHSIESLRKEANHYEELRETLDLNICETPSLINADKDKETCERPE</sequence>
<organism evidence="1">
    <name type="scientific">Octopus bimaculoides</name>
    <name type="common">California two-spotted octopus</name>
    <dbReference type="NCBI Taxonomy" id="37653"/>
    <lineage>
        <taxon>Eukaryota</taxon>
        <taxon>Metazoa</taxon>
        <taxon>Spiralia</taxon>
        <taxon>Lophotrochozoa</taxon>
        <taxon>Mollusca</taxon>
        <taxon>Cephalopoda</taxon>
        <taxon>Coleoidea</taxon>
        <taxon>Octopodiformes</taxon>
        <taxon>Octopoda</taxon>
        <taxon>Incirrata</taxon>
        <taxon>Octopodidae</taxon>
        <taxon>Octopus</taxon>
    </lineage>
</organism>
<gene>
    <name evidence="1" type="ORF">OCBIM_22038814mg</name>
</gene>
<proteinExistence type="predicted"/>
<name>A0A0L8G730_OCTBM</name>